<evidence type="ECO:0000256" key="2">
    <source>
        <dbReference type="ARBA" id="ARBA00006555"/>
    </source>
</evidence>
<organism evidence="13">
    <name type="scientific">freshwater sediment metagenome</name>
    <dbReference type="NCBI Taxonomy" id="556182"/>
    <lineage>
        <taxon>unclassified sequences</taxon>
        <taxon>metagenomes</taxon>
        <taxon>ecological metagenomes</taxon>
    </lineage>
</organism>
<evidence type="ECO:0000313" key="13">
    <source>
        <dbReference type="EMBL" id="CAJ0850917.1"/>
    </source>
</evidence>
<feature type="compositionally biased region" description="Basic and acidic residues" evidence="10">
    <location>
        <begin position="177"/>
        <end position="212"/>
    </location>
</feature>
<evidence type="ECO:0000256" key="7">
    <source>
        <dbReference type="ARBA" id="ARBA00022927"/>
    </source>
</evidence>
<keyword evidence="7" id="KW-0653">Protein transport</keyword>
<dbReference type="InterPro" id="IPR037682">
    <property type="entry name" value="TonB_C"/>
</dbReference>
<protein>
    <recommendedName>
        <fullName evidence="12">TonB C-terminal domain-containing protein</fullName>
    </recommendedName>
</protein>
<proteinExistence type="inferred from homology"/>
<evidence type="ECO:0000256" key="5">
    <source>
        <dbReference type="ARBA" id="ARBA00022519"/>
    </source>
</evidence>
<feature type="region of interest" description="Disordered" evidence="10">
    <location>
        <begin position="62"/>
        <end position="223"/>
    </location>
</feature>
<dbReference type="InterPro" id="IPR051045">
    <property type="entry name" value="TonB-dependent_transducer"/>
</dbReference>
<feature type="domain" description="TonB C-terminal" evidence="12">
    <location>
        <begin position="259"/>
        <end position="345"/>
    </location>
</feature>
<dbReference type="SUPFAM" id="SSF74653">
    <property type="entry name" value="TolA/TonB C-terminal domain"/>
    <property type="match status" value="1"/>
</dbReference>
<dbReference type="PANTHER" id="PTHR33446:SF2">
    <property type="entry name" value="PROTEIN TONB"/>
    <property type="match status" value="1"/>
</dbReference>
<dbReference type="GO" id="GO:0031992">
    <property type="term" value="F:energy transducer activity"/>
    <property type="evidence" value="ECO:0007669"/>
    <property type="project" value="TreeGrafter"/>
</dbReference>
<sequence length="345" mass="37671">MNETVRQKPRGAAIAAVAMERLFDSRLRGAVTPRPRFLAFLILCLLAHLSILAFLLWEDKRSSPPAPAEEIPVEVITEPPPPEQPPQPEEKKEEPPPPEPEKQEQEKQKPPPPPPPEKLEDPATDAPKLESKEKSEQDAPEEQKEVKTPRNEPPTEKVVPKDEKPEGLKDAEEDADGDKKANPAPMKEVEDKPDAEVIEQAEKTPKPVEKPVPDAAKAAKKGEGKSIADQVAALAPLPDFKLAAPPKTSPVGGGQAKTTYLTILYGLIMPHMRIPPRVREIQMSSRGVVAFYIDEMGNLTHQAVYKTSGLPDLDAAALAAVRAAAPFPPPPRGLPRAMLFTYATK</sequence>
<dbReference type="EMBL" id="OY288114">
    <property type="protein sequence ID" value="CAJ0850917.1"/>
    <property type="molecule type" value="Genomic_DNA"/>
</dbReference>
<feature type="compositionally biased region" description="Basic and acidic residues" evidence="10">
    <location>
        <begin position="117"/>
        <end position="170"/>
    </location>
</feature>
<feature type="compositionally biased region" description="Basic and acidic residues" evidence="10">
    <location>
        <begin position="88"/>
        <end position="109"/>
    </location>
</feature>
<dbReference type="PROSITE" id="PS52015">
    <property type="entry name" value="TONB_CTD"/>
    <property type="match status" value="1"/>
</dbReference>
<dbReference type="NCBIfam" id="TIGR01352">
    <property type="entry name" value="tonB_Cterm"/>
    <property type="match status" value="1"/>
</dbReference>
<comment type="subcellular location">
    <subcellularLocation>
        <location evidence="1">Cell inner membrane</location>
        <topology evidence="1">Single-pass membrane protein</topology>
        <orientation evidence="1">Periplasmic side</orientation>
    </subcellularLocation>
</comment>
<evidence type="ECO:0000256" key="11">
    <source>
        <dbReference type="SAM" id="Phobius"/>
    </source>
</evidence>
<keyword evidence="3" id="KW-0813">Transport</keyword>
<evidence type="ECO:0000256" key="1">
    <source>
        <dbReference type="ARBA" id="ARBA00004383"/>
    </source>
</evidence>
<evidence type="ECO:0000256" key="4">
    <source>
        <dbReference type="ARBA" id="ARBA00022475"/>
    </source>
</evidence>
<dbReference type="GO" id="GO:0015031">
    <property type="term" value="P:protein transport"/>
    <property type="evidence" value="ECO:0007669"/>
    <property type="project" value="UniProtKB-KW"/>
</dbReference>
<evidence type="ECO:0000256" key="3">
    <source>
        <dbReference type="ARBA" id="ARBA00022448"/>
    </source>
</evidence>
<gene>
    <name evidence="13" type="ORF">AMST5_00340</name>
</gene>
<dbReference type="Gene3D" id="3.30.1150.10">
    <property type="match status" value="1"/>
</dbReference>
<dbReference type="Pfam" id="PF03544">
    <property type="entry name" value="TonB_C"/>
    <property type="match status" value="1"/>
</dbReference>
<keyword evidence="5" id="KW-0997">Cell inner membrane</keyword>
<reference evidence="13" key="1">
    <citation type="submission" date="2023-07" db="EMBL/GenBank/DDBJ databases">
        <authorList>
            <person name="Pelsma A.J. K."/>
        </authorList>
    </citation>
    <scope>NUCLEOTIDE SEQUENCE</scope>
</reference>
<keyword evidence="8 11" id="KW-1133">Transmembrane helix</keyword>
<comment type="similarity">
    <text evidence="2">Belongs to the TonB family.</text>
</comment>
<dbReference type="InterPro" id="IPR006260">
    <property type="entry name" value="TonB/TolA_C"/>
</dbReference>
<evidence type="ECO:0000256" key="10">
    <source>
        <dbReference type="SAM" id="MobiDB-lite"/>
    </source>
</evidence>
<keyword evidence="6 11" id="KW-0812">Transmembrane</keyword>
<dbReference type="GO" id="GO:0098797">
    <property type="term" value="C:plasma membrane protein complex"/>
    <property type="evidence" value="ECO:0007669"/>
    <property type="project" value="TreeGrafter"/>
</dbReference>
<dbReference type="AlphaFoldDB" id="A0AA48LZH6"/>
<evidence type="ECO:0000256" key="9">
    <source>
        <dbReference type="ARBA" id="ARBA00023136"/>
    </source>
</evidence>
<name>A0AA48LZH6_9ZZZZ</name>
<evidence type="ECO:0000256" key="8">
    <source>
        <dbReference type="ARBA" id="ARBA00022989"/>
    </source>
</evidence>
<keyword evidence="4" id="KW-1003">Cell membrane</keyword>
<evidence type="ECO:0000259" key="12">
    <source>
        <dbReference type="PROSITE" id="PS52015"/>
    </source>
</evidence>
<dbReference type="GO" id="GO:0055085">
    <property type="term" value="P:transmembrane transport"/>
    <property type="evidence" value="ECO:0007669"/>
    <property type="project" value="InterPro"/>
</dbReference>
<dbReference type="PANTHER" id="PTHR33446">
    <property type="entry name" value="PROTEIN TONB-RELATED"/>
    <property type="match status" value="1"/>
</dbReference>
<keyword evidence="9 11" id="KW-0472">Membrane</keyword>
<accession>A0AA48LZH6</accession>
<evidence type="ECO:0000256" key="6">
    <source>
        <dbReference type="ARBA" id="ARBA00022692"/>
    </source>
</evidence>
<feature type="transmembrane region" description="Helical" evidence="11">
    <location>
        <begin position="37"/>
        <end position="57"/>
    </location>
</feature>
<feature type="compositionally biased region" description="Pro residues" evidence="10">
    <location>
        <begin position="78"/>
        <end position="87"/>
    </location>
</feature>